<sequence length="518" mass="60062">MKNVLIVDDDTIMRVTLRSLISWEKFGLQIAGECNSGAQALEYLSSHTVDLMITDVKMPEMSGIELLRSLQDGKKTPVTIMLSGYDEYDLVREAFRLGAYDYLMKADLNKKNIECLITEINRKFWHGVVEEGGIQEETEGSKPEFQMPDCGTYGIVILEIDDFQRQAVRFQEDLDGLLERPMWDLAAQIPKIKRNGKVMTVQHGHYVLFYAVTMSEGYHSEIVGLVRRLQTIWKNYMNLLVSAAVCEAKEAADLKETIEFGENLLLLSPLEGMMSLHTEWEKRSIAERLEKSKKKYGKFLSLLYDLNEPGSEREKLILFQSMEELPLETAKEECLSLIALLALKFREYDGDFYRIFPEDVNYYEKVGRLLTMTELERWFNNYSSWILEYLKQQTSGIQTDLILRAKRFVADNYSNPELTLKTVADYVDLNEKYFSTKFTQKTGGTFRDYLTSLRLEKAEYLLKRTDLKIYEICDQIGYNNVEHFNRMFKRMIGKSPNGYRKDSGNFAPDEGTDKTSRN</sequence>
<feature type="modified residue" description="4-aspartylphosphate" evidence="6">
    <location>
        <position position="55"/>
    </location>
</feature>
<dbReference type="RefSeq" id="WP_130181133.1">
    <property type="nucleotide sequence ID" value="NZ_CP035945.1"/>
</dbReference>
<dbReference type="InterPro" id="IPR020449">
    <property type="entry name" value="Tscrpt_reg_AraC-type_HTH"/>
</dbReference>
<dbReference type="SMART" id="SM00448">
    <property type="entry name" value="REC"/>
    <property type="match status" value="1"/>
</dbReference>
<evidence type="ECO:0000256" key="5">
    <source>
        <dbReference type="ARBA" id="ARBA00024867"/>
    </source>
</evidence>
<dbReference type="InterPro" id="IPR009057">
    <property type="entry name" value="Homeodomain-like_sf"/>
</dbReference>
<accession>A0A4P6M133</accession>
<reference evidence="10 11" key="1">
    <citation type="submission" date="2019-01" db="EMBL/GenBank/DDBJ databases">
        <title>PMF-metabolizing Aryl O-demethylase.</title>
        <authorList>
            <person name="Kim M."/>
        </authorList>
    </citation>
    <scope>NUCLEOTIDE SEQUENCE [LARGE SCALE GENOMIC DNA]</scope>
    <source>
        <strain evidence="10 11">PMF1</strain>
    </source>
</reference>
<dbReference type="Pfam" id="PF12833">
    <property type="entry name" value="HTH_18"/>
    <property type="match status" value="1"/>
</dbReference>
<evidence type="ECO:0000259" key="9">
    <source>
        <dbReference type="PROSITE" id="PS50110"/>
    </source>
</evidence>
<feature type="domain" description="HTH araC/xylS-type" evidence="8">
    <location>
        <begin position="403"/>
        <end position="502"/>
    </location>
</feature>
<evidence type="ECO:0000313" key="10">
    <source>
        <dbReference type="EMBL" id="QBE97300.1"/>
    </source>
</evidence>
<keyword evidence="3" id="KW-0238">DNA-binding</keyword>
<dbReference type="SMART" id="SM00342">
    <property type="entry name" value="HTH_ARAC"/>
    <property type="match status" value="1"/>
</dbReference>
<gene>
    <name evidence="10" type="primary">cheY_2</name>
    <name evidence="10" type="ORF">PMF13cell1_02856</name>
</gene>
<evidence type="ECO:0000256" key="2">
    <source>
        <dbReference type="ARBA" id="ARBA00023015"/>
    </source>
</evidence>
<evidence type="ECO:0000313" key="11">
    <source>
        <dbReference type="Proteomes" id="UP000289794"/>
    </source>
</evidence>
<proteinExistence type="predicted"/>
<evidence type="ECO:0000256" key="3">
    <source>
        <dbReference type="ARBA" id="ARBA00023125"/>
    </source>
</evidence>
<dbReference type="CDD" id="cd17536">
    <property type="entry name" value="REC_YesN-like"/>
    <property type="match status" value="1"/>
</dbReference>
<dbReference type="GO" id="GO:0043565">
    <property type="term" value="F:sequence-specific DNA binding"/>
    <property type="evidence" value="ECO:0007669"/>
    <property type="project" value="InterPro"/>
</dbReference>
<dbReference type="PROSITE" id="PS00041">
    <property type="entry name" value="HTH_ARAC_FAMILY_1"/>
    <property type="match status" value="1"/>
</dbReference>
<evidence type="ECO:0000256" key="4">
    <source>
        <dbReference type="ARBA" id="ARBA00023163"/>
    </source>
</evidence>
<dbReference type="Gene3D" id="1.10.10.60">
    <property type="entry name" value="Homeodomain-like"/>
    <property type="match status" value="2"/>
</dbReference>
<evidence type="ECO:0000256" key="6">
    <source>
        <dbReference type="PROSITE-ProRule" id="PRU00169"/>
    </source>
</evidence>
<dbReference type="AlphaFoldDB" id="A0A4P6M133"/>
<dbReference type="PRINTS" id="PR00032">
    <property type="entry name" value="HTHARAC"/>
</dbReference>
<dbReference type="Pfam" id="PF00072">
    <property type="entry name" value="Response_reg"/>
    <property type="match status" value="1"/>
</dbReference>
<dbReference type="GO" id="GO:0000160">
    <property type="term" value="P:phosphorelay signal transduction system"/>
    <property type="evidence" value="ECO:0007669"/>
    <property type="project" value="InterPro"/>
</dbReference>
<organism evidence="10 11">
    <name type="scientific">Blautia producta</name>
    <dbReference type="NCBI Taxonomy" id="33035"/>
    <lineage>
        <taxon>Bacteria</taxon>
        <taxon>Bacillati</taxon>
        <taxon>Bacillota</taxon>
        <taxon>Clostridia</taxon>
        <taxon>Lachnospirales</taxon>
        <taxon>Lachnospiraceae</taxon>
        <taxon>Blautia</taxon>
    </lineage>
</organism>
<dbReference type="PROSITE" id="PS01124">
    <property type="entry name" value="HTH_ARAC_FAMILY_2"/>
    <property type="match status" value="1"/>
</dbReference>
<dbReference type="GO" id="GO:0003700">
    <property type="term" value="F:DNA-binding transcription factor activity"/>
    <property type="evidence" value="ECO:0007669"/>
    <property type="project" value="InterPro"/>
</dbReference>
<keyword evidence="6" id="KW-0597">Phosphoprotein</keyword>
<comment type="function">
    <text evidence="5">May play the central regulatory role in sporulation. It may be an element of the effector pathway responsible for the activation of sporulation genes in response to nutritional stress. Spo0A may act in concert with spo0H (a sigma factor) to control the expression of some genes that are critical to the sporulation process.</text>
</comment>
<dbReference type="Proteomes" id="UP000289794">
    <property type="component" value="Chromosome"/>
</dbReference>
<feature type="domain" description="Response regulatory" evidence="9">
    <location>
        <begin position="3"/>
        <end position="120"/>
    </location>
</feature>
<evidence type="ECO:0000256" key="7">
    <source>
        <dbReference type="SAM" id="MobiDB-lite"/>
    </source>
</evidence>
<keyword evidence="4" id="KW-0804">Transcription</keyword>
<dbReference type="EMBL" id="CP035945">
    <property type="protein sequence ID" value="QBE97300.1"/>
    <property type="molecule type" value="Genomic_DNA"/>
</dbReference>
<dbReference type="InterPro" id="IPR018062">
    <property type="entry name" value="HTH_AraC-typ_CS"/>
</dbReference>
<dbReference type="InterPro" id="IPR001789">
    <property type="entry name" value="Sig_transdc_resp-reg_receiver"/>
</dbReference>
<dbReference type="InterPro" id="IPR011006">
    <property type="entry name" value="CheY-like_superfamily"/>
</dbReference>
<dbReference type="KEGG" id="bpro:PMF13cell1_02856"/>
<dbReference type="PANTHER" id="PTHR43280">
    <property type="entry name" value="ARAC-FAMILY TRANSCRIPTIONAL REGULATOR"/>
    <property type="match status" value="1"/>
</dbReference>
<dbReference type="SUPFAM" id="SSF52172">
    <property type="entry name" value="CheY-like"/>
    <property type="match status" value="1"/>
</dbReference>
<dbReference type="PANTHER" id="PTHR43280:SF2">
    <property type="entry name" value="HTH-TYPE TRANSCRIPTIONAL REGULATOR EXSA"/>
    <property type="match status" value="1"/>
</dbReference>
<feature type="region of interest" description="Disordered" evidence="7">
    <location>
        <begin position="499"/>
        <end position="518"/>
    </location>
</feature>
<dbReference type="InterPro" id="IPR018060">
    <property type="entry name" value="HTH_AraC"/>
</dbReference>
<protein>
    <recommendedName>
        <fullName evidence="1">Stage 0 sporulation protein A homolog</fullName>
    </recommendedName>
</protein>
<dbReference type="SUPFAM" id="SSF46689">
    <property type="entry name" value="Homeodomain-like"/>
    <property type="match status" value="1"/>
</dbReference>
<dbReference type="Gene3D" id="3.40.50.2300">
    <property type="match status" value="1"/>
</dbReference>
<keyword evidence="2" id="KW-0805">Transcription regulation</keyword>
<name>A0A4P6M133_9FIRM</name>
<dbReference type="PROSITE" id="PS50110">
    <property type="entry name" value="RESPONSE_REGULATORY"/>
    <property type="match status" value="1"/>
</dbReference>
<evidence type="ECO:0000256" key="1">
    <source>
        <dbReference type="ARBA" id="ARBA00018672"/>
    </source>
</evidence>
<evidence type="ECO:0000259" key="8">
    <source>
        <dbReference type="PROSITE" id="PS01124"/>
    </source>
</evidence>